<gene>
    <name evidence="15" type="ORF">SAMN04488519_10279</name>
</gene>
<dbReference type="InterPro" id="IPR036249">
    <property type="entry name" value="Thioredoxin-like_sf"/>
</dbReference>
<evidence type="ECO:0000256" key="3">
    <source>
        <dbReference type="ARBA" id="ARBA00013017"/>
    </source>
</evidence>
<dbReference type="InterPro" id="IPR024706">
    <property type="entry name" value="Peroxiredoxin_AhpC-typ"/>
</dbReference>
<dbReference type="PANTHER" id="PTHR42801">
    <property type="entry name" value="THIOREDOXIN-DEPENDENT PEROXIDE REDUCTASE"/>
    <property type="match status" value="1"/>
</dbReference>
<dbReference type="PANTHER" id="PTHR42801:SF4">
    <property type="entry name" value="AHPC_TSA FAMILY PROTEIN"/>
    <property type="match status" value="1"/>
</dbReference>
<dbReference type="STRING" id="226506.SAMN04488519_10279"/>
<dbReference type="GO" id="GO:0045454">
    <property type="term" value="P:cell redox homeostasis"/>
    <property type="evidence" value="ECO:0007669"/>
    <property type="project" value="TreeGrafter"/>
</dbReference>
<evidence type="ECO:0000259" key="14">
    <source>
        <dbReference type="PROSITE" id="PS51352"/>
    </source>
</evidence>
<reference evidence="16" key="1">
    <citation type="submission" date="2016-10" db="EMBL/GenBank/DDBJ databases">
        <authorList>
            <person name="Varghese N."/>
            <person name="Submissions S."/>
        </authorList>
    </citation>
    <scope>NUCLEOTIDE SEQUENCE [LARGE SCALE GENOMIC DNA]</scope>
    <source>
        <strain evidence="16">DSM 15282</strain>
    </source>
</reference>
<proteinExistence type="inferred from homology"/>
<feature type="domain" description="Thioredoxin" evidence="14">
    <location>
        <begin position="3"/>
        <end position="149"/>
    </location>
</feature>
<dbReference type="Pfam" id="PF00578">
    <property type="entry name" value="AhpC-TSA"/>
    <property type="match status" value="1"/>
</dbReference>
<dbReference type="CDD" id="cd03017">
    <property type="entry name" value="PRX_BCP"/>
    <property type="match status" value="1"/>
</dbReference>
<evidence type="ECO:0000256" key="2">
    <source>
        <dbReference type="ARBA" id="ARBA00011245"/>
    </source>
</evidence>
<evidence type="ECO:0000256" key="1">
    <source>
        <dbReference type="ARBA" id="ARBA00003330"/>
    </source>
</evidence>
<dbReference type="GO" id="GO:0008379">
    <property type="term" value="F:thioredoxin peroxidase activity"/>
    <property type="evidence" value="ECO:0007669"/>
    <property type="project" value="TreeGrafter"/>
</dbReference>
<keyword evidence="5" id="KW-0049">Antioxidant</keyword>
<keyword evidence="7" id="KW-1015">Disulfide bond</keyword>
<evidence type="ECO:0000256" key="4">
    <source>
        <dbReference type="ARBA" id="ARBA00022559"/>
    </source>
</evidence>
<keyword evidence="8" id="KW-0676">Redox-active center</keyword>
<dbReference type="PIRSF" id="PIRSF000239">
    <property type="entry name" value="AHPC"/>
    <property type="match status" value="1"/>
</dbReference>
<dbReference type="InterPro" id="IPR013766">
    <property type="entry name" value="Thioredoxin_domain"/>
</dbReference>
<dbReference type="PROSITE" id="PS51352">
    <property type="entry name" value="THIOREDOXIN_2"/>
    <property type="match status" value="1"/>
</dbReference>
<evidence type="ECO:0000256" key="5">
    <source>
        <dbReference type="ARBA" id="ARBA00022862"/>
    </source>
</evidence>
<accession>A0A1I5BY56</accession>
<keyword evidence="4" id="KW-0575">Peroxidase</keyword>
<dbReference type="Gene3D" id="3.40.30.10">
    <property type="entry name" value="Glutaredoxin"/>
    <property type="match status" value="1"/>
</dbReference>
<dbReference type="InterPro" id="IPR000866">
    <property type="entry name" value="AhpC/TSA"/>
</dbReference>
<dbReference type="InterPro" id="IPR050924">
    <property type="entry name" value="Peroxiredoxin_BCP/PrxQ"/>
</dbReference>
<dbReference type="Proteomes" id="UP000199564">
    <property type="component" value="Unassembled WGS sequence"/>
</dbReference>
<sequence length="149" mass="16974">MALKLGQIAPDFTLKGTSGTELKPSRDLEGKSFILYFYPKDFTRVCTAEACEFRDQFAAFRDLDIPVFGVSRDDLATHEKFKKQFNLPFELLSDTSGKVCQKYDALVPLIKMPKRITYLIDAEMKIAGVFSDMFESKGHIESMLKKLNK</sequence>
<feature type="active site" description="Cysteine sulfenic acid (-SOH) intermediate; for peroxidase activity" evidence="13">
    <location>
        <position position="46"/>
    </location>
</feature>
<comment type="subunit">
    <text evidence="2">Monomer.</text>
</comment>
<evidence type="ECO:0000256" key="8">
    <source>
        <dbReference type="ARBA" id="ARBA00023284"/>
    </source>
</evidence>
<comment type="function">
    <text evidence="1">Thiol-specific peroxidase that catalyzes the reduction of hydrogen peroxide and organic hydroperoxides to water and alcohols, respectively. Plays a role in cell protection against oxidative stress by detoxifying peroxides and as sensor of hydrogen peroxide-mediated signaling events.</text>
</comment>
<evidence type="ECO:0000256" key="12">
    <source>
        <dbReference type="ARBA" id="ARBA00049091"/>
    </source>
</evidence>
<evidence type="ECO:0000256" key="7">
    <source>
        <dbReference type="ARBA" id="ARBA00023157"/>
    </source>
</evidence>
<dbReference type="AlphaFoldDB" id="A0A1I5BY56"/>
<dbReference type="EMBL" id="FOVW01000002">
    <property type="protein sequence ID" value="SFN79542.1"/>
    <property type="molecule type" value="Genomic_DNA"/>
</dbReference>
<evidence type="ECO:0000256" key="10">
    <source>
        <dbReference type="ARBA" id="ARBA00038489"/>
    </source>
</evidence>
<evidence type="ECO:0000256" key="9">
    <source>
        <dbReference type="ARBA" id="ARBA00032824"/>
    </source>
</evidence>
<dbReference type="EC" id="1.11.1.24" evidence="3"/>
<dbReference type="RefSeq" id="WP_091650894.1">
    <property type="nucleotide sequence ID" value="NZ_FOVW01000002.1"/>
</dbReference>
<keyword evidence="16" id="KW-1185">Reference proteome</keyword>
<dbReference type="FunFam" id="3.40.30.10:FF:000007">
    <property type="entry name" value="Thioredoxin-dependent thiol peroxidase"/>
    <property type="match status" value="1"/>
</dbReference>
<evidence type="ECO:0000256" key="11">
    <source>
        <dbReference type="ARBA" id="ARBA00042639"/>
    </source>
</evidence>
<evidence type="ECO:0000256" key="13">
    <source>
        <dbReference type="PIRSR" id="PIRSR000239-1"/>
    </source>
</evidence>
<protein>
    <recommendedName>
        <fullName evidence="3">thioredoxin-dependent peroxiredoxin</fullName>
        <ecNumber evidence="3">1.11.1.24</ecNumber>
    </recommendedName>
    <alternativeName>
        <fullName evidence="9">Thioredoxin peroxidase</fullName>
    </alternativeName>
    <alternativeName>
        <fullName evidence="11">Thioredoxin-dependent peroxiredoxin Bcp</fullName>
    </alternativeName>
</protein>
<comment type="similarity">
    <text evidence="10">Belongs to the peroxiredoxin family. BCP/PrxQ subfamily.</text>
</comment>
<evidence type="ECO:0000313" key="15">
    <source>
        <dbReference type="EMBL" id="SFN79542.1"/>
    </source>
</evidence>
<dbReference type="SUPFAM" id="SSF52833">
    <property type="entry name" value="Thioredoxin-like"/>
    <property type="match status" value="1"/>
</dbReference>
<evidence type="ECO:0000313" key="16">
    <source>
        <dbReference type="Proteomes" id="UP000199564"/>
    </source>
</evidence>
<name>A0A1I5BY56_9BACT</name>
<organism evidence="15 16">
    <name type="scientific">Algoriphagus ornithinivorans</name>
    <dbReference type="NCBI Taxonomy" id="226506"/>
    <lineage>
        <taxon>Bacteria</taxon>
        <taxon>Pseudomonadati</taxon>
        <taxon>Bacteroidota</taxon>
        <taxon>Cytophagia</taxon>
        <taxon>Cytophagales</taxon>
        <taxon>Cyclobacteriaceae</taxon>
        <taxon>Algoriphagus</taxon>
    </lineage>
</organism>
<dbReference type="GO" id="GO:0034599">
    <property type="term" value="P:cellular response to oxidative stress"/>
    <property type="evidence" value="ECO:0007669"/>
    <property type="project" value="TreeGrafter"/>
</dbReference>
<comment type="catalytic activity">
    <reaction evidence="12">
        <text>a hydroperoxide + [thioredoxin]-dithiol = an alcohol + [thioredoxin]-disulfide + H2O</text>
        <dbReference type="Rhea" id="RHEA:62620"/>
        <dbReference type="Rhea" id="RHEA-COMP:10698"/>
        <dbReference type="Rhea" id="RHEA-COMP:10700"/>
        <dbReference type="ChEBI" id="CHEBI:15377"/>
        <dbReference type="ChEBI" id="CHEBI:29950"/>
        <dbReference type="ChEBI" id="CHEBI:30879"/>
        <dbReference type="ChEBI" id="CHEBI:35924"/>
        <dbReference type="ChEBI" id="CHEBI:50058"/>
        <dbReference type="EC" id="1.11.1.24"/>
    </reaction>
</comment>
<evidence type="ECO:0000256" key="6">
    <source>
        <dbReference type="ARBA" id="ARBA00023002"/>
    </source>
</evidence>
<keyword evidence="6" id="KW-0560">Oxidoreductase</keyword>
<dbReference type="GO" id="GO:0005737">
    <property type="term" value="C:cytoplasm"/>
    <property type="evidence" value="ECO:0007669"/>
    <property type="project" value="TreeGrafter"/>
</dbReference>